<dbReference type="GO" id="GO:0019808">
    <property type="term" value="F:polyamine binding"/>
    <property type="evidence" value="ECO:0007669"/>
    <property type="project" value="InterPro"/>
</dbReference>
<comment type="caution">
    <text evidence="5">The sequence shown here is derived from an EMBL/GenBank/DDBJ whole genome shotgun (WGS) entry which is preliminary data.</text>
</comment>
<dbReference type="PANTHER" id="PTHR30222">
    <property type="entry name" value="SPERMIDINE/PUTRESCINE-BINDING PERIPLASMIC PROTEIN"/>
    <property type="match status" value="1"/>
</dbReference>
<proteinExistence type="predicted"/>
<evidence type="ECO:0000313" key="5">
    <source>
        <dbReference type="EMBL" id="MPN56307.1"/>
    </source>
</evidence>
<dbReference type="GO" id="GO:0015846">
    <property type="term" value="P:polyamine transport"/>
    <property type="evidence" value="ECO:0007669"/>
    <property type="project" value="InterPro"/>
</dbReference>
<organism evidence="5">
    <name type="scientific">bioreactor metagenome</name>
    <dbReference type="NCBI Taxonomy" id="1076179"/>
    <lineage>
        <taxon>unclassified sequences</taxon>
        <taxon>metagenomes</taxon>
        <taxon>ecological metagenomes</taxon>
    </lineage>
</organism>
<keyword evidence="4" id="KW-0574">Periplasm</keyword>
<comment type="subcellular location">
    <subcellularLocation>
        <location evidence="1">Periplasm</location>
    </subcellularLocation>
</comment>
<name>A0A645IYR6_9ZZZZ</name>
<protein>
    <submittedName>
        <fullName evidence="5">Spermidine/putrescine-binding periplasmic protein</fullName>
    </submittedName>
</protein>
<keyword evidence="3" id="KW-0732">Signal</keyword>
<evidence type="ECO:0000256" key="3">
    <source>
        <dbReference type="ARBA" id="ARBA00022729"/>
    </source>
</evidence>
<evidence type="ECO:0000256" key="4">
    <source>
        <dbReference type="ARBA" id="ARBA00022764"/>
    </source>
</evidence>
<evidence type="ECO:0000256" key="1">
    <source>
        <dbReference type="ARBA" id="ARBA00004418"/>
    </source>
</evidence>
<dbReference type="PRINTS" id="PR00909">
    <property type="entry name" value="SPERMDNBNDNG"/>
</dbReference>
<reference evidence="5" key="1">
    <citation type="submission" date="2019-08" db="EMBL/GenBank/DDBJ databases">
        <authorList>
            <person name="Kucharzyk K."/>
            <person name="Murdoch R.W."/>
            <person name="Higgins S."/>
            <person name="Loffler F."/>
        </authorList>
    </citation>
    <scope>NUCLEOTIDE SEQUENCE</scope>
</reference>
<accession>A0A645IYR6</accession>
<keyword evidence="2" id="KW-0813">Transport</keyword>
<gene>
    <name evidence="5" type="primary">potD_21</name>
    <name evidence="5" type="ORF">SDC9_203993</name>
</gene>
<sequence>MATNEEMMVKLQEPDCIYDVCFPSDYIIEKLISQDLLHTLNKENIPNLKNIDPRFMNLDFDPENKYSVPYMWGP</sequence>
<dbReference type="AlphaFoldDB" id="A0A645IYR6"/>
<dbReference type="PANTHER" id="PTHR30222:SF17">
    <property type="entry name" value="SPERMIDINE_PUTRESCINE-BINDING PERIPLASMIC PROTEIN"/>
    <property type="match status" value="1"/>
</dbReference>
<dbReference type="Gene3D" id="3.40.190.10">
    <property type="entry name" value="Periplasmic binding protein-like II"/>
    <property type="match status" value="1"/>
</dbReference>
<dbReference type="EMBL" id="VSSQ01126514">
    <property type="protein sequence ID" value="MPN56307.1"/>
    <property type="molecule type" value="Genomic_DNA"/>
</dbReference>
<dbReference type="GO" id="GO:0042597">
    <property type="term" value="C:periplasmic space"/>
    <property type="evidence" value="ECO:0007669"/>
    <property type="project" value="UniProtKB-SubCell"/>
</dbReference>
<dbReference type="InterPro" id="IPR001188">
    <property type="entry name" value="Sperm_putr-bd"/>
</dbReference>
<dbReference type="SUPFAM" id="SSF53850">
    <property type="entry name" value="Periplasmic binding protein-like II"/>
    <property type="match status" value="1"/>
</dbReference>
<evidence type="ECO:0000256" key="2">
    <source>
        <dbReference type="ARBA" id="ARBA00022448"/>
    </source>
</evidence>